<accession>A0A919RJU8</accession>
<keyword evidence="1" id="KW-0560">Oxidoreductase</keyword>
<evidence type="ECO:0000256" key="1">
    <source>
        <dbReference type="ARBA" id="ARBA00023002"/>
    </source>
</evidence>
<evidence type="ECO:0000313" key="4">
    <source>
        <dbReference type="Proteomes" id="UP000606172"/>
    </source>
</evidence>
<evidence type="ECO:0000259" key="2">
    <source>
        <dbReference type="Pfam" id="PF01266"/>
    </source>
</evidence>
<dbReference type="Pfam" id="PF01266">
    <property type="entry name" value="DAO"/>
    <property type="match status" value="1"/>
</dbReference>
<dbReference type="AlphaFoldDB" id="A0A919RJU8"/>
<dbReference type="PANTHER" id="PTHR13847">
    <property type="entry name" value="SARCOSINE DEHYDROGENASE-RELATED"/>
    <property type="match status" value="1"/>
</dbReference>
<reference evidence="3" key="1">
    <citation type="submission" date="2021-01" db="EMBL/GenBank/DDBJ databases">
        <title>Whole genome shotgun sequence of Sinosporangium siamense NBRC 109515.</title>
        <authorList>
            <person name="Komaki H."/>
            <person name="Tamura T."/>
        </authorList>
    </citation>
    <scope>NUCLEOTIDE SEQUENCE</scope>
    <source>
        <strain evidence="3">NBRC 109515</strain>
    </source>
</reference>
<dbReference type="InterPro" id="IPR006076">
    <property type="entry name" value="FAD-dep_OxRdtase"/>
</dbReference>
<gene>
    <name evidence="3" type="ORF">Ssi02_53970</name>
</gene>
<dbReference type="Gene3D" id="3.30.9.10">
    <property type="entry name" value="D-Amino Acid Oxidase, subunit A, domain 2"/>
    <property type="match status" value="1"/>
</dbReference>
<dbReference type="PANTHER" id="PTHR13847:SF287">
    <property type="entry name" value="FAD-DEPENDENT OXIDOREDUCTASE DOMAIN-CONTAINING PROTEIN 1"/>
    <property type="match status" value="1"/>
</dbReference>
<dbReference type="GO" id="GO:0016491">
    <property type="term" value="F:oxidoreductase activity"/>
    <property type="evidence" value="ECO:0007669"/>
    <property type="project" value="UniProtKB-KW"/>
</dbReference>
<proteinExistence type="predicted"/>
<dbReference type="InterPro" id="IPR036188">
    <property type="entry name" value="FAD/NAD-bd_sf"/>
</dbReference>
<dbReference type="Gene3D" id="3.50.50.60">
    <property type="entry name" value="FAD/NAD(P)-binding domain"/>
    <property type="match status" value="1"/>
</dbReference>
<comment type="caution">
    <text evidence="3">The sequence shown here is derived from an EMBL/GenBank/DDBJ whole genome shotgun (WGS) entry which is preliminary data.</text>
</comment>
<dbReference type="Proteomes" id="UP000606172">
    <property type="component" value="Unassembled WGS sequence"/>
</dbReference>
<dbReference type="SUPFAM" id="SSF51905">
    <property type="entry name" value="FAD/NAD(P)-binding domain"/>
    <property type="match status" value="1"/>
</dbReference>
<keyword evidence="4" id="KW-1185">Reference proteome</keyword>
<name>A0A919RJU8_9ACTN</name>
<dbReference type="GO" id="GO:0005737">
    <property type="term" value="C:cytoplasm"/>
    <property type="evidence" value="ECO:0007669"/>
    <property type="project" value="TreeGrafter"/>
</dbReference>
<evidence type="ECO:0000313" key="3">
    <source>
        <dbReference type="EMBL" id="GII95166.1"/>
    </source>
</evidence>
<feature type="domain" description="FAD dependent oxidoreductase" evidence="2">
    <location>
        <begin position="7"/>
        <end position="387"/>
    </location>
</feature>
<sequence length="436" mass="46810">MAHETHDAIVIGAGVIGCSVANALAASGRSVVVVERGAGAGSGSTSASSAVIRYNYSTRVGVAVAWESVHAWTDWASFTGPDDAGLARFIRTGGLTLESPEQDFDRVTSLFADVGVPYEVWDAATIRWRMPMIDPGRHHPPKALADSRFWDDPDGVLRGLWTPDSGFVDDPQLAAHNLMAAAVRNGATFLFRNGVTRIERDGDRVTGVVCEDGRTLSARTVVNVAGPHSSVINRMAGVETDFKVRTRPMRQEVHEVRAPDGFAVQDGPGPLIADMDLGVYFRGTPGGGLLIGGMEPECDPLEWLDDADDYDPQATKPRFDAQVIRTARRLPDLGVADKPRGIAGVYDVSDDWIPIYDRTSLGGYYVAIGTSGNQFKNAPVVGGMLTAIVDASENGRDHDTDPVSYVLPRTGLEVNLGHYSRNRVVEPSSTSFTVMG</sequence>
<dbReference type="EMBL" id="BOOW01000034">
    <property type="protein sequence ID" value="GII95166.1"/>
    <property type="molecule type" value="Genomic_DNA"/>
</dbReference>
<dbReference type="RefSeq" id="WP_204030250.1">
    <property type="nucleotide sequence ID" value="NZ_BOOW01000034.1"/>
</dbReference>
<protein>
    <submittedName>
        <fullName evidence="3">FAD-dependent oxidoreductase</fullName>
    </submittedName>
</protein>
<organism evidence="3 4">
    <name type="scientific">Sinosporangium siamense</name>
    <dbReference type="NCBI Taxonomy" id="1367973"/>
    <lineage>
        <taxon>Bacteria</taxon>
        <taxon>Bacillati</taxon>
        <taxon>Actinomycetota</taxon>
        <taxon>Actinomycetes</taxon>
        <taxon>Streptosporangiales</taxon>
        <taxon>Streptosporangiaceae</taxon>
        <taxon>Sinosporangium</taxon>
    </lineage>
</organism>